<protein>
    <submittedName>
        <fullName evidence="1">Uncharacterized protein</fullName>
    </submittedName>
</protein>
<sequence>MESAQAKNQALRDAGAVVPTSYESFEGTIKEAFKNLSLCRGCLRIDFSDRFLKIEVTREDAQAYYYFAKSVM</sequence>
<keyword evidence="2" id="KW-1185">Reference proteome</keyword>
<dbReference type="Proteomes" id="UP000224567">
    <property type="component" value="Unassembled WGS sequence"/>
</dbReference>
<dbReference type="OrthoDB" id="3261737at2759"/>
<evidence type="ECO:0000313" key="1">
    <source>
        <dbReference type="EMBL" id="PHT42723.1"/>
    </source>
</evidence>
<evidence type="ECO:0000313" key="2">
    <source>
        <dbReference type="Proteomes" id="UP000224567"/>
    </source>
</evidence>
<proteinExistence type="predicted"/>
<organism evidence="1 2">
    <name type="scientific">Capsicum baccatum</name>
    <name type="common">Peruvian pepper</name>
    <dbReference type="NCBI Taxonomy" id="33114"/>
    <lineage>
        <taxon>Eukaryota</taxon>
        <taxon>Viridiplantae</taxon>
        <taxon>Streptophyta</taxon>
        <taxon>Embryophyta</taxon>
        <taxon>Tracheophyta</taxon>
        <taxon>Spermatophyta</taxon>
        <taxon>Magnoliopsida</taxon>
        <taxon>eudicotyledons</taxon>
        <taxon>Gunneridae</taxon>
        <taxon>Pentapetalae</taxon>
        <taxon>asterids</taxon>
        <taxon>lamiids</taxon>
        <taxon>Solanales</taxon>
        <taxon>Solanaceae</taxon>
        <taxon>Solanoideae</taxon>
        <taxon>Capsiceae</taxon>
        <taxon>Capsicum</taxon>
    </lineage>
</organism>
<gene>
    <name evidence="1" type="ORF">CQW23_16748</name>
</gene>
<dbReference type="STRING" id="33114.A0A2G2WBU9"/>
<reference evidence="1 2" key="1">
    <citation type="journal article" date="2017" name="Genome Biol.">
        <title>New reference genome sequences of hot pepper reveal the massive evolution of plant disease-resistance genes by retroduplication.</title>
        <authorList>
            <person name="Kim S."/>
            <person name="Park J."/>
            <person name="Yeom S.I."/>
            <person name="Kim Y.M."/>
            <person name="Seo E."/>
            <person name="Kim K.T."/>
            <person name="Kim M.S."/>
            <person name="Lee J.M."/>
            <person name="Cheong K."/>
            <person name="Shin H.S."/>
            <person name="Kim S.B."/>
            <person name="Han K."/>
            <person name="Lee J."/>
            <person name="Park M."/>
            <person name="Lee H.A."/>
            <person name="Lee H.Y."/>
            <person name="Lee Y."/>
            <person name="Oh S."/>
            <person name="Lee J.H."/>
            <person name="Choi E."/>
            <person name="Choi E."/>
            <person name="Lee S.E."/>
            <person name="Jeon J."/>
            <person name="Kim H."/>
            <person name="Choi G."/>
            <person name="Song H."/>
            <person name="Lee J."/>
            <person name="Lee S.C."/>
            <person name="Kwon J.K."/>
            <person name="Lee H.Y."/>
            <person name="Koo N."/>
            <person name="Hong Y."/>
            <person name="Kim R.W."/>
            <person name="Kang W.H."/>
            <person name="Huh J.H."/>
            <person name="Kang B.C."/>
            <person name="Yang T.J."/>
            <person name="Lee Y.H."/>
            <person name="Bennetzen J.L."/>
            <person name="Choi D."/>
        </authorList>
    </citation>
    <scope>NUCLEOTIDE SEQUENCE [LARGE SCALE GENOMIC DNA]</scope>
    <source>
        <strain evidence="2">cv. PBC81</strain>
    </source>
</reference>
<comment type="caution">
    <text evidence="1">The sequence shown here is derived from an EMBL/GenBank/DDBJ whole genome shotgun (WGS) entry which is preliminary data.</text>
</comment>
<name>A0A2G2WBU9_CAPBA</name>
<accession>A0A2G2WBU9</accession>
<dbReference type="EMBL" id="MLFT02000007">
    <property type="protein sequence ID" value="PHT42723.1"/>
    <property type="molecule type" value="Genomic_DNA"/>
</dbReference>
<reference evidence="2" key="2">
    <citation type="journal article" date="2017" name="J. Anim. Genet.">
        <title>Multiple reference genome sequences of hot pepper reveal the massive evolution of plant disease resistance genes by retroduplication.</title>
        <authorList>
            <person name="Kim S."/>
            <person name="Park J."/>
            <person name="Yeom S.-I."/>
            <person name="Kim Y.-M."/>
            <person name="Seo E."/>
            <person name="Kim K.-T."/>
            <person name="Kim M.-S."/>
            <person name="Lee J.M."/>
            <person name="Cheong K."/>
            <person name="Shin H.-S."/>
            <person name="Kim S.-B."/>
            <person name="Han K."/>
            <person name="Lee J."/>
            <person name="Park M."/>
            <person name="Lee H.-A."/>
            <person name="Lee H.-Y."/>
            <person name="Lee Y."/>
            <person name="Oh S."/>
            <person name="Lee J.H."/>
            <person name="Choi E."/>
            <person name="Choi E."/>
            <person name="Lee S.E."/>
            <person name="Jeon J."/>
            <person name="Kim H."/>
            <person name="Choi G."/>
            <person name="Song H."/>
            <person name="Lee J."/>
            <person name="Lee S.-C."/>
            <person name="Kwon J.-K."/>
            <person name="Lee H.-Y."/>
            <person name="Koo N."/>
            <person name="Hong Y."/>
            <person name="Kim R.W."/>
            <person name="Kang W.-H."/>
            <person name="Huh J.H."/>
            <person name="Kang B.-C."/>
            <person name="Yang T.-J."/>
            <person name="Lee Y.-H."/>
            <person name="Bennetzen J.L."/>
            <person name="Choi D."/>
        </authorList>
    </citation>
    <scope>NUCLEOTIDE SEQUENCE [LARGE SCALE GENOMIC DNA]</scope>
    <source>
        <strain evidence="2">cv. PBC81</strain>
    </source>
</reference>
<dbReference type="AlphaFoldDB" id="A0A2G2WBU9"/>